<gene>
    <name evidence="1" type="ORF">C7Y72_15420</name>
</gene>
<name>A0A2T4UF10_9ACTN</name>
<comment type="caution">
    <text evidence="1">The sequence shown here is derived from an EMBL/GenBank/DDBJ whole genome shotgun (WGS) entry which is preliminary data.</text>
</comment>
<evidence type="ECO:0000313" key="1">
    <source>
        <dbReference type="EMBL" id="PTL56355.1"/>
    </source>
</evidence>
<dbReference type="OrthoDB" id="5244023at2"/>
<accession>A0A2T4UF10</accession>
<dbReference type="AlphaFoldDB" id="A0A2T4UF10"/>
<evidence type="ECO:0000313" key="2">
    <source>
        <dbReference type="Proteomes" id="UP000240739"/>
    </source>
</evidence>
<reference evidence="1 2" key="1">
    <citation type="submission" date="2018-03" db="EMBL/GenBank/DDBJ databases">
        <title>Aquarubrobacter algicola gen. nov., sp. nov., a novel actinobacterium isolated from shallow eutrophic lake during the end of cyanobacterial harmful algal blooms.</title>
        <authorList>
            <person name="Chun S.J."/>
        </authorList>
    </citation>
    <scope>NUCLEOTIDE SEQUENCE [LARGE SCALE GENOMIC DNA]</scope>
    <source>
        <strain evidence="1 2">Seoho-28</strain>
    </source>
</reference>
<proteinExistence type="predicted"/>
<keyword evidence="2" id="KW-1185">Reference proteome</keyword>
<protein>
    <submittedName>
        <fullName evidence="1">Uncharacterized protein</fullName>
    </submittedName>
</protein>
<dbReference type="EMBL" id="PYYB01000002">
    <property type="protein sequence ID" value="PTL56355.1"/>
    <property type="molecule type" value="Genomic_DNA"/>
</dbReference>
<dbReference type="Proteomes" id="UP000240739">
    <property type="component" value="Unassembled WGS sequence"/>
</dbReference>
<dbReference type="RefSeq" id="WP_107570074.1">
    <property type="nucleotide sequence ID" value="NZ_PYYB01000002.1"/>
</dbReference>
<organism evidence="1 2">
    <name type="scientific">Paraconexibacter algicola</name>
    <dbReference type="NCBI Taxonomy" id="2133960"/>
    <lineage>
        <taxon>Bacteria</taxon>
        <taxon>Bacillati</taxon>
        <taxon>Actinomycetota</taxon>
        <taxon>Thermoleophilia</taxon>
        <taxon>Solirubrobacterales</taxon>
        <taxon>Paraconexibacteraceae</taxon>
        <taxon>Paraconexibacter</taxon>
    </lineage>
</organism>
<sequence>MAAVSTKPVVLTDSRTDAAEGAIDLRRVQLGKAPDGRLRAAITASEAFTAEDLVAEKGGPPGSICLRLYTVTTEIERSIPEHLACVTADAAGEKLRGSVLKERANDLPTRTGTVSVSRSSDTTIVLRFSQSSIGKPASVRFSAEATRPGCVRTSCVDAAPTPPKVGTFTLREPAATTNRP</sequence>